<sequence length="242" mass="26307">MDPRRTGKQLGGRSGDIHRPRRRSTAPLSAHRDPTQAFGPPHSYGTSLPSDTAFLPEDYAYNFTMQDHEPEYAPYTADTSPQHTVIYSSSAPTANDGFQQLDHSAQPHDNYAAGMTSFQAHQESGHISNLDTAYRIPYGTPYAGSVGGAGPSTTASSVSSRYYPPSSSMTTPVSANTPIVSRSPAFAGIGGWAENTGHFPYSTTPPEDYRGREFPRLNIKDLPGRSPRSESTEVHRHSRSSF</sequence>
<name>A0AAX4IIB7_9PEZI</name>
<dbReference type="AlphaFoldDB" id="A0AAX4IIB7"/>
<evidence type="ECO:0000256" key="1">
    <source>
        <dbReference type="SAM" id="MobiDB-lite"/>
    </source>
</evidence>
<dbReference type="RefSeq" id="XP_062780039.1">
    <property type="nucleotide sequence ID" value="XM_062923988.1"/>
</dbReference>
<proteinExistence type="predicted"/>
<protein>
    <submittedName>
        <fullName evidence="2">Uncharacterized protein</fullName>
    </submittedName>
</protein>
<reference evidence="3" key="1">
    <citation type="journal article" date="2023" name="bioRxiv">
        <title>Complete genome of the Medicago anthracnose fungus, Colletotrichum destructivum, reveals a mini-chromosome-like region within a core chromosome.</title>
        <authorList>
            <person name="Lapalu N."/>
            <person name="Simon A."/>
            <person name="Lu A."/>
            <person name="Plaumann P.-L."/>
            <person name="Amselem J."/>
            <person name="Pigne S."/>
            <person name="Auger A."/>
            <person name="Koch C."/>
            <person name="Dallery J.-F."/>
            <person name="O'Connell R.J."/>
        </authorList>
    </citation>
    <scope>NUCLEOTIDE SEQUENCE [LARGE SCALE GENOMIC DNA]</scope>
    <source>
        <strain evidence="3">CBS 520.97</strain>
    </source>
</reference>
<dbReference type="KEGG" id="cdet:87944332"/>
<feature type="compositionally biased region" description="Basic and acidic residues" evidence="1">
    <location>
        <begin position="207"/>
        <end position="235"/>
    </location>
</feature>
<organism evidence="2 3">
    <name type="scientific">Colletotrichum destructivum</name>
    <dbReference type="NCBI Taxonomy" id="34406"/>
    <lineage>
        <taxon>Eukaryota</taxon>
        <taxon>Fungi</taxon>
        <taxon>Dikarya</taxon>
        <taxon>Ascomycota</taxon>
        <taxon>Pezizomycotina</taxon>
        <taxon>Sordariomycetes</taxon>
        <taxon>Hypocreomycetidae</taxon>
        <taxon>Glomerellales</taxon>
        <taxon>Glomerellaceae</taxon>
        <taxon>Colletotrichum</taxon>
        <taxon>Colletotrichum destructivum species complex</taxon>
    </lineage>
</organism>
<feature type="region of interest" description="Disordered" evidence="1">
    <location>
        <begin position="1"/>
        <end position="51"/>
    </location>
</feature>
<dbReference type="EMBL" id="CP137309">
    <property type="protein sequence ID" value="WQF82815.1"/>
    <property type="molecule type" value="Genomic_DNA"/>
</dbReference>
<evidence type="ECO:0000313" key="2">
    <source>
        <dbReference type="EMBL" id="WQF82815.1"/>
    </source>
</evidence>
<keyword evidence="3" id="KW-1185">Reference proteome</keyword>
<feature type="region of interest" description="Disordered" evidence="1">
    <location>
        <begin position="197"/>
        <end position="242"/>
    </location>
</feature>
<gene>
    <name evidence="2" type="ORF">CDEST_07829</name>
</gene>
<dbReference type="Proteomes" id="UP001322277">
    <property type="component" value="Chromosome 5"/>
</dbReference>
<evidence type="ECO:0000313" key="3">
    <source>
        <dbReference type="Proteomes" id="UP001322277"/>
    </source>
</evidence>
<dbReference type="GeneID" id="87944332"/>
<accession>A0AAX4IIB7</accession>